<dbReference type="Gene3D" id="3.90.1150.10">
    <property type="entry name" value="Aspartate Aminotransferase, domain 1"/>
    <property type="match status" value="1"/>
</dbReference>
<evidence type="ECO:0000256" key="2">
    <source>
        <dbReference type="ARBA" id="ARBA00022898"/>
    </source>
</evidence>
<evidence type="ECO:0000256" key="1">
    <source>
        <dbReference type="ARBA" id="ARBA00008954"/>
    </source>
</evidence>
<dbReference type="Proteomes" id="UP000000329">
    <property type="component" value="Chromosome"/>
</dbReference>
<dbReference type="PANTHER" id="PTHR43094">
    <property type="entry name" value="AMINOTRANSFERASE"/>
    <property type="match status" value="1"/>
</dbReference>
<dbReference type="Gene3D" id="3.40.640.10">
    <property type="entry name" value="Type I PLP-dependent aspartate aminotransferase-like (Major domain)"/>
    <property type="match status" value="1"/>
</dbReference>
<dbReference type="EMBL" id="CP002039">
    <property type="protein sequence ID" value="ADJ62290.1"/>
    <property type="molecule type" value="Genomic_DNA"/>
</dbReference>
<dbReference type="KEGG" id="hse:Hsero_0771"/>
<sequence>MNHFIGHALARPGDDHHTLSSAFLRRLSQGAGHAIVRGAGMQVWDAHDACLLDGVCGLYGNTLGHGHAALAAAARPMSLPAADPLAAQLALNAALSARLSAAGARVLSASTHEIAWQAMLRAVRHYWTAVGQPDRRLIITCHDGEPEAAVSGRGRRSAPEDSLRIAAPDWFGHDGYLNEYEFGLAAARTLEQRILDLGPEHVAAFVAHAFTGASGLLHPPYSYWPEIQRICSRHHVLLCIDEGIGGCGRTGKWFAHTQLRFSPDIVLLAQGLTSALAPLAALVLSPPMADTLAAVEGALPVDGRIDQADPTATAIALANLRALDEGGLARQVEHDTGLYLQHCLRERFDNHPLVGDIQGNGMLAALQLSPDPARRARFADEAAAGIDCARQALAQGVLVRASAARILLAPPMIATHADIDGLVERLGAAVDASARRML</sequence>
<proteinExistence type="inferred from homology"/>
<dbReference type="STRING" id="757424.Hsero_0771"/>
<keyword evidence="4" id="KW-0808">Transferase</keyword>
<dbReference type="RefSeq" id="WP_013232807.1">
    <property type="nucleotide sequence ID" value="NC_014323.1"/>
</dbReference>
<dbReference type="InterPro" id="IPR005814">
    <property type="entry name" value="Aminotrans_3"/>
</dbReference>
<dbReference type="OrthoDB" id="3398487at2"/>
<name>D8IZH0_HERSS</name>
<keyword evidence="5" id="KW-1185">Reference proteome</keyword>
<dbReference type="GO" id="GO:0008483">
    <property type="term" value="F:transaminase activity"/>
    <property type="evidence" value="ECO:0007669"/>
    <property type="project" value="UniProtKB-KW"/>
</dbReference>
<keyword evidence="4" id="KW-0032">Aminotransferase</keyword>
<dbReference type="Pfam" id="PF00202">
    <property type="entry name" value="Aminotran_3"/>
    <property type="match status" value="1"/>
</dbReference>
<dbReference type="InterPro" id="IPR015424">
    <property type="entry name" value="PyrdxlP-dep_Trfase"/>
</dbReference>
<dbReference type="SUPFAM" id="SSF53383">
    <property type="entry name" value="PLP-dependent transferases"/>
    <property type="match status" value="1"/>
</dbReference>
<organism evidence="4 5">
    <name type="scientific">Herbaspirillum seropedicae (strain SmR1)</name>
    <dbReference type="NCBI Taxonomy" id="757424"/>
    <lineage>
        <taxon>Bacteria</taxon>
        <taxon>Pseudomonadati</taxon>
        <taxon>Pseudomonadota</taxon>
        <taxon>Betaproteobacteria</taxon>
        <taxon>Burkholderiales</taxon>
        <taxon>Oxalobacteraceae</taxon>
        <taxon>Herbaspirillum</taxon>
    </lineage>
</organism>
<dbReference type="InterPro" id="IPR015421">
    <property type="entry name" value="PyrdxlP-dep_Trfase_major"/>
</dbReference>
<comment type="similarity">
    <text evidence="1 3">Belongs to the class-III pyridoxal-phosphate-dependent aminotransferase family.</text>
</comment>
<dbReference type="HOGENOM" id="CLU_016922_4_1_4"/>
<dbReference type="PANTHER" id="PTHR43094:SF1">
    <property type="entry name" value="AMINOTRANSFERASE CLASS-III"/>
    <property type="match status" value="1"/>
</dbReference>
<dbReference type="InterPro" id="IPR015422">
    <property type="entry name" value="PyrdxlP-dep_Trfase_small"/>
</dbReference>
<dbReference type="EC" id="2.6.1.-" evidence="4"/>
<dbReference type="eggNOG" id="COG0161">
    <property type="taxonomic scope" value="Bacteria"/>
</dbReference>
<dbReference type="GO" id="GO:0030170">
    <property type="term" value="F:pyridoxal phosphate binding"/>
    <property type="evidence" value="ECO:0007669"/>
    <property type="project" value="InterPro"/>
</dbReference>
<dbReference type="GeneID" id="29394316"/>
<keyword evidence="2 3" id="KW-0663">Pyridoxal phosphate</keyword>
<accession>D8IZH0</accession>
<reference evidence="4 5" key="1">
    <citation type="submission" date="2010-04" db="EMBL/GenBank/DDBJ databases">
        <title>The genome of Herbaspirillum seropedicae SmR1, an endophytic, nitrogen-fixing, plant-growth promoting beta-Proteobacteria.</title>
        <authorList>
            <person name="Pedrosa F.O."/>
            <person name="Monteiro R.A."/>
            <person name="Wassem R."/>
            <person name="Cruz L.M."/>
            <person name="Ayub R.A."/>
            <person name="Colauto N.B."/>
            <person name="Fernandez M.A."/>
            <person name="Fungaro M.H.P."/>
            <person name="Grisard E.C."/>
            <person name="Hungria M."/>
            <person name="Madeira H.M.F."/>
            <person name="Nodari R.O."/>
            <person name="Osaku C.A."/>
            <person name="Petzl-Erler M.L."/>
            <person name="Terenzi H."/>
            <person name="Vieira L.G.E."/>
            <person name="Almeida M.I.M."/>
            <person name="Alves L.R."/>
            <person name="Arantes O.M.N."/>
            <person name="Balsanelli E."/>
            <person name="Barcellos F.G."/>
            <person name="Baura V.A."/>
            <person name="Binde D.R."/>
            <person name="Campo R.J."/>
            <person name="Chubatsu L.S."/>
            <person name="Chueire L.M.O."/>
            <person name="Ciferri R.R."/>
            <person name="Correa L.C."/>
            <person name="da Conceicao Silva J.L."/>
            <person name="Dabul A.N.G."/>
            <person name="Dambros B.P."/>
            <person name="Faoro H."/>
            <person name="Favetti A."/>
            <person name="Friedermann G."/>
            <person name="Furlaneto M.C."/>
            <person name="Gasques L.S."/>
            <person name="Gimenes C.C.T."/>
            <person name="Gioppo N.M.R."/>
            <person name="Glienke-Blanco C."/>
            <person name="Godoy L.P."/>
            <person name="Guerra M.P."/>
            <person name="Karp S."/>
            <person name="Kava-Cordeiro V."/>
            <person name="Margarido V.P."/>
            <person name="Mathioni S.M."/>
            <person name="Menck-Soares M.A."/>
            <person name="Murace N.K."/>
            <person name="Nicolas M.F."/>
            <person name="Oliveira C.E.C."/>
            <person name="Pagnan N.A.B."/>
            <person name="Pamphile J.A."/>
            <person name="Patussi E.V."/>
            <person name="Pereira L.F.P."/>
            <person name="Pereira-Ferrari L."/>
            <person name="Pinto F.G.S."/>
            <person name="Precoma C."/>
            <person name="Prioli A.J."/>
            <person name="Prioli S.M.A.P."/>
            <person name="Raittz R.T."/>
            <person name="Ramos H.J.O."/>
            <person name="Ribeiro E.M.S.F."/>
            <person name="Rigo L.U."/>
            <person name="Rocha C.L.M.S.C."/>
            <person name="Rocha S.N."/>
            <person name="Santos K."/>
            <person name="Satori D."/>
            <person name="Silva A.G."/>
            <person name="Simao R.C.G."/>
            <person name="Soares M.A.M."/>
            <person name="Souza E.M."/>
            <person name="Steffens M.B.R."/>
            <person name="Steindel M."/>
            <person name="Tadra-Sfeir M.Z."/>
            <person name="Takahashi E.K."/>
            <person name="Torres R.A."/>
            <person name="Valle J.S."/>
            <person name="Vernal J.I."/>
            <person name="Vilas-Boas L.A."/>
            <person name="Watanabe M.A.E."/>
            <person name="Weiss V.A."/>
            <person name="Yates M.A."/>
            <person name="Souza E.M."/>
        </authorList>
    </citation>
    <scope>NUCLEOTIDE SEQUENCE [LARGE SCALE GENOMIC DNA]</scope>
    <source>
        <strain evidence="4 5">SmR1</strain>
    </source>
</reference>
<dbReference type="AlphaFoldDB" id="D8IZH0"/>
<gene>
    <name evidence="4" type="ordered locus">Hsero_0771</name>
</gene>
<evidence type="ECO:0000313" key="4">
    <source>
        <dbReference type="EMBL" id="ADJ62290.1"/>
    </source>
</evidence>
<protein>
    <submittedName>
        <fullName evidence="4">Class III aminotransferase protein</fullName>
        <ecNumber evidence="4">2.6.1.-</ecNumber>
    </submittedName>
</protein>
<evidence type="ECO:0000313" key="5">
    <source>
        <dbReference type="Proteomes" id="UP000000329"/>
    </source>
</evidence>
<evidence type="ECO:0000256" key="3">
    <source>
        <dbReference type="RuleBase" id="RU003560"/>
    </source>
</evidence>